<dbReference type="Proteomes" id="UP000247523">
    <property type="component" value="Unassembled WGS sequence"/>
</dbReference>
<dbReference type="InterPro" id="IPR050490">
    <property type="entry name" value="Bact_solute-bd_prot1"/>
</dbReference>
<keyword evidence="1" id="KW-0732">Signal</keyword>
<proteinExistence type="predicted"/>
<reference evidence="4" key="3">
    <citation type="submission" date="2018-07" db="EMBL/GenBank/DDBJ databases">
        <authorList>
            <person name="Quirk P.G."/>
            <person name="Krulwich T.A."/>
        </authorList>
    </citation>
    <scope>NUCLEOTIDE SEQUENCE</scope>
    <source>
        <strain evidence="4">CCRI-19302</strain>
    </source>
</reference>
<dbReference type="AlphaFoldDB" id="A0A255I787"/>
<dbReference type="Proteomes" id="UP000216411">
    <property type="component" value="Unassembled WGS sequence"/>
</dbReference>
<feature type="chain" id="PRO_5038223307" evidence="1">
    <location>
        <begin position="23"/>
        <end position="506"/>
    </location>
</feature>
<feature type="domain" description="DUF3502" evidence="2">
    <location>
        <begin position="436"/>
        <end position="504"/>
    </location>
</feature>
<accession>A0A255I787</accession>
<dbReference type="PROSITE" id="PS51257">
    <property type="entry name" value="PROKAR_LIPOPROTEIN"/>
    <property type="match status" value="1"/>
</dbReference>
<dbReference type="RefSeq" id="WP_094378869.1">
    <property type="nucleotide sequence ID" value="NZ_NOKA02000001.1"/>
</dbReference>
<dbReference type="EMBL" id="QICS01000001">
    <property type="protein sequence ID" value="PXV95866.1"/>
    <property type="molecule type" value="Genomic_DNA"/>
</dbReference>
<reference evidence="4 5" key="1">
    <citation type="journal article" date="2017" name="Genome Announc.">
        <title>Draft Genome Sequence of a Sporulating and Motile Strain of Lachnotalea glycerini Isolated from Water in Quebec City, Canada.</title>
        <authorList>
            <person name="Maheux A.F."/>
            <person name="Boudreau D.K."/>
            <person name="Berube E."/>
            <person name="Boissinot M."/>
            <person name="Raymond F."/>
            <person name="Brodeur S."/>
            <person name="Corbeil J."/>
            <person name="Isabel S."/>
            <person name="Omar R.F."/>
            <person name="Bergeron M.G."/>
        </authorList>
    </citation>
    <scope>NUCLEOTIDE SEQUENCE [LARGE SCALE GENOMIC DNA]</scope>
    <source>
        <strain evidence="4 5">CCRI-19302</strain>
    </source>
</reference>
<protein>
    <submittedName>
        <fullName evidence="3">Carbohydrate ABC transporter substrate-binding protein (CUT1 family)</fullName>
    </submittedName>
    <submittedName>
        <fullName evidence="4">Extracellular solute-binding protein</fullName>
    </submittedName>
</protein>
<dbReference type="Pfam" id="PF12010">
    <property type="entry name" value="DUF3502"/>
    <property type="match status" value="1"/>
</dbReference>
<keyword evidence="5" id="KW-1185">Reference proteome</keyword>
<sequence length="506" mass="55237">MKKMKKITAAILTISMIAGLSACGTSDGEESSTKDASTDYDKIVYAYATFNNIPESDTLDTVEEEINKITREKIGVEVELMPIAISDYSSKVNLSLQGGDQIDVFESLGDFNTSVSSSMAYDLTDLMDTCAPETKALLGEDLLNACVKDSKLYGIPTYKPYALTPMVIYKQEIADELGIDMTQVKSIYDLTDVLRKVKEAYPNMAPLVPVSQGTSGINLTIGNVDYLTDDYNYPKGILLGDDMTVKDYYSTEEFTNACSLVRTWYNEGLILQDAATTTSTSTELMSADNSFCYVAAYSYPTEDTAASLEPQVGGTSLGAVQIGDAYLDTTSINAVSWMVSSTSKVPEAALKFLNLTFTDKDIVNLLVYGIKDRDYVLNDDGSVSYPEGLDAATVPYTAQLCSGTLGNFFNMYQMGTSNPESLVWEEEQNQTAKKSPAMGFTFDSSLVKTEYTSVTNVIQQYLPGLLCGSIDPETALSEFRGKLAAAGLDKIITEKQKQLDEWLAKK</sequence>
<dbReference type="PANTHER" id="PTHR43649:SF17">
    <property type="entry name" value="ABC TRANSPORTER SOLUTE BINDING PROTEIN-SUGAR TRANSPORT"/>
    <property type="match status" value="1"/>
</dbReference>
<dbReference type="Gene3D" id="3.40.190.10">
    <property type="entry name" value="Periplasmic binding protein-like II"/>
    <property type="match status" value="2"/>
</dbReference>
<dbReference type="InterPro" id="IPR006059">
    <property type="entry name" value="SBP"/>
</dbReference>
<evidence type="ECO:0000313" key="3">
    <source>
        <dbReference type="EMBL" id="PXV95866.1"/>
    </source>
</evidence>
<organism evidence="4 5">
    <name type="scientific">Lachnotalea glycerini</name>
    <dbReference type="NCBI Taxonomy" id="1763509"/>
    <lineage>
        <taxon>Bacteria</taxon>
        <taxon>Bacillati</taxon>
        <taxon>Bacillota</taxon>
        <taxon>Clostridia</taxon>
        <taxon>Lachnospirales</taxon>
        <taxon>Lachnospiraceae</taxon>
        <taxon>Lachnotalea</taxon>
    </lineage>
</organism>
<name>A0A255I787_9FIRM</name>
<dbReference type="Pfam" id="PF13416">
    <property type="entry name" value="SBP_bac_8"/>
    <property type="match status" value="1"/>
</dbReference>
<gene>
    <name evidence="3" type="ORF">C8E03_101497</name>
    <name evidence="4" type="ORF">CG710_000695</name>
</gene>
<evidence type="ECO:0000313" key="4">
    <source>
        <dbReference type="EMBL" id="RDY33079.1"/>
    </source>
</evidence>
<evidence type="ECO:0000313" key="5">
    <source>
        <dbReference type="Proteomes" id="UP000216411"/>
    </source>
</evidence>
<evidence type="ECO:0000313" key="6">
    <source>
        <dbReference type="Proteomes" id="UP000247523"/>
    </source>
</evidence>
<dbReference type="EMBL" id="NOKA02000001">
    <property type="protein sequence ID" value="RDY33079.1"/>
    <property type="molecule type" value="Genomic_DNA"/>
</dbReference>
<comment type="caution">
    <text evidence="4">The sequence shown here is derived from an EMBL/GenBank/DDBJ whole genome shotgun (WGS) entry which is preliminary data.</text>
</comment>
<feature type="signal peptide" evidence="1">
    <location>
        <begin position="1"/>
        <end position="22"/>
    </location>
</feature>
<reference evidence="3 6" key="2">
    <citation type="submission" date="2018-05" db="EMBL/GenBank/DDBJ databases">
        <title>Genomic Encyclopedia of Type Strains, Phase IV (KMG-IV): sequencing the most valuable type-strain genomes for metagenomic binning, comparative biology and taxonomic classification.</title>
        <authorList>
            <person name="Goeker M."/>
        </authorList>
    </citation>
    <scope>NUCLEOTIDE SEQUENCE [LARGE SCALE GENOMIC DNA]</scope>
    <source>
        <strain evidence="3 6">DSM 28816</strain>
    </source>
</reference>
<dbReference type="OrthoDB" id="2636783at2"/>
<evidence type="ECO:0000259" key="2">
    <source>
        <dbReference type="Pfam" id="PF12010"/>
    </source>
</evidence>
<evidence type="ECO:0000256" key="1">
    <source>
        <dbReference type="SAM" id="SignalP"/>
    </source>
</evidence>
<dbReference type="SUPFAM" id="SSF53850">
    <property type="entry name" value="Periplasmic binding protein-like II"/>
    <property type="match status" value="1"/>
</dbReference>
<dbReference type="PANTHER" id="PTHR43649">
    <property type="entry name" value="ARABINOSE-BINDING PROTEIN-RELATED"/>
    <property type="match status" value="1"/>
</dbReference>
<dbReference type="InterPro" id="IPR022627">
    <property type="entry name" value="DUF3502"/>
</dbReference>